<dbReference type="PROSITE" id="PS51777">
    <property type="entry name" value="RH2"/>
    <property type="match status" value="1"/>
</dbReference>
<evidence type="ECO:0000256" key="4">
    <source>
        <dbReference type="ARBA" id="ARBA00023054"/>
    </source>
</evidence>
<evidence type="ECO:0000256" key="2">
    <source>
        <dbReference type="ARBA" id="ARBA00009866"/>
    </source>
</evidence>
<dbReference type="Gene3D" id="1.20.5.1000">
    <property type="entry name" value="arf6 gtpase in complex with a specific effector, jip4"/>
    <property type="match status" value="1"/>
</dbReference>
<feature type="region of interest" description="Disordered" evidence="6">
    <location>
        <begin position="440"/>
        <end position="479"/>
    </location>
</feature>
<comment type="subcellular location">
    <subcellularLocation>
        <location evidence="1">Cytoplasm</location>
    </subcellularLocation>
</comment>
<dbReference type="GO" id="GO:0005737">
    <property type="term" value="C:cytoplasm"/>
    <property type="evidence" value="ECO:0007669"/>
    <property type="project" value="UniProtKB-SubCell"/>
</dbReference>
<comment type="similarity">
    <text evidence="2">Belongs to the JIP scaffold family.</text>
</comment>
<dbReference type="InterPro" id="IPR034743">
    <property type="entry name" value="RH1"/>
</dbReference>
<keyword evidence="3" id="KW-0963">Cytoplasm</keyword>
<dbReference type="FunFam" id="1.20.5.1000:FF:000001">
    <property type="entry name" value="C-Jun-amino-terminal kinase-interacting protein 3 isoform X2"/>
    <property type="match status" value="1"/>
</dbReference>
<proteinExistence type="inferred from homology"/>
<dbReference type="Pfam" id="PF19056">
    <property type="entry name" value="WD40_2"/>
    <property type="match status" value="1"/>
</dbReference>
<feature type="compositionally biased region" description="Basic and acidic residues" evidence="6">
    <location>
        <begin position="468"/>
        <end position="479"/>
    </location>
</feature>
<feature type="compositionally biased region" description="Acidic residues" evidence="6">
    <location>
        <begin position="234"/>
        <end position="246"/>
    </location>
</feature>
<dbReference type="InterPro" id="IPR036322">
    <property type="entry name" value="WD40_repeat_dom_sf"/>
</dbReference>
<dbReference type="AlphaFoldDB" id="A0A6V7WD88"/>
<dbReference type="Pfam" id="PF16471">
    <property type="entry name" value="JIP_LZII"/>
    <property type="match status" value="1"/>
</dbReference>
<dbReference type="EMBL" id="CAJEWN010000523">
    <property type="protein sequence ID" value="CAD2184955.1"/>
    <property type="molecule type" value="Genomic_DNA"/>
</dbReference>
<evidence type="ECO:0000313" key="10">
    <source>
        <dbReference type="Proteomes" id="UP000580250"/>
    </source>
</evidence>
<dbReference type="PANTHER" id="PTHR13886:SF4">
    <property type="entry name" value="JNK-INTERACTING PROTEIN 3"/>
    <property type="match status" value="1"/>
</dbReference>
<accession>A0A6V7WD88</accession>
<evidence type="ECO:0000256" key="5">
    <source>
        <dbReference type="SAM" id="Coils"/>
    </source>
</evidence>
<evidence type="ECO:0000256" key="6">
    <source>
        <dbReference type="SAM" id="MobiDB-lite"/>
    </source>
</evidence>
<dbReference type="SUPFAM" id="SSF50978">
    <property type="entry name" value="WD40 repeat-like"/>
    <property type="match status" value="1"/>
</dbReference>
<dbReference type="PANTHER" id="PTHR13886">
    <property type="entry name" value="JNK/SAPK-ASSOCIATED PROTEIN"/>
    <property type="match status" value="1"/>
</dbReference>
<name>A0A6V7WD88_MELEN</name>
<evidence type="ECO:0000259" key="8">
    <source>
        <dbReference type="PROSITE" id="PS51777"/>
    </source>
</evidence>
<evidence type="ECO:0000313" key="9">
    <source>
        <dbReference type="EMBL" id="CAD2184955.1"/>
    </source>
</evidence>
<comment type="caution">
    <text evidence="9">The sequence shown here is derived from an EMBL/GenBank/DDBJ whole genome shotgun (WGS) entry which is preliminary data.</text>
</comment>
<dbReference type="Proteomes" id="UP000580250">
    <property type="component" value="Unassembled WGS sequence"/>
</dbReference>
<dbReference type="InterPro" id="IPR039911">
    <property type="entry name" value="JIP3/JIP4"/>
</dbReference>
<feature type="domain" description="RH1" evidence="7">
    <location>
        <begin position="1"/>
        <end position="45"/>
    </location>
</feature>
<protein>
    <submittedName>
        <fullName evidence="9">Uncharacterized protein</fullName>
    </submittedName>
</protein>
<evidence type="ECO:0000256" key="1">
    <source>
        <dbReference type="ARBA" id="ARBA00004496"/>
    </source>
</evidence>
<dbReference type="GO" id="GO:0005078">
    <property type="term" value="F:MAP-kinase scaffold activity"/>
    <property type="evidence" value="ECO:0007669"/>
    <property type="project" value="InterPro"/>
</dbReference>
<dbReference type="PROSITE" id="PS51776">
    <property type="entry name" value="RH1"/>
    <property type="match status" value="1"/>
</dbReference>
<dbReference type="GO" id="GO:0008432">
    <property type="term" value="F:JUN kinase binding"/>
    <property type="evidence" value="ECO:0007669"/>
    <property type="project" value="TreeGrafter"/>
</dbReference>
<feature type="coiled-coil region" evidence="5">
    <location>
        <begin position="306"/>
        <end position="368"/>
    </location>
</feature>
<feature type="coiled-coil region" evidence="5">
    <location>
        <begin position="11"/>
        <end position="52"/>
    </location>
</feature>
<dbReference type="GO" id="GO:0016192">
    <property type="term" value="P:vesicle-mediated transport"/>
    <property type="evidence" value="ECO:0007669"/>
    <property type="project" value="TreeGrafter"/>
</dbReference>
<reference evidence="9 10" key="1">
    <citation type="submission" date="2020-08" db="EMBL/GenBank/DDBJ databases">
        <authorList>
            <person name="Koutsovoulos G."/>
            <person name="Danchin GJ E."/>
        </authorList>
    </citation>
    <scope>NUCLEOTIDE SEQUENCE [LARGE SCALE GENOMIC DNA]</scope>
</reference>
<dbReference type="GO" id="GO:0030159">
    <property type="term" value="F:signaling receptor complex adaptor activity"/>
    <property type="evidence" value="ECO:0007669"/>
    <property type="project" value="TreeGrafter"/>
</dbReference>
<organism evidence="9 10">
    <name type="scientific">Meloidogyne enterolobii</name>
    <name type="common">Root-knot nematode worm</name>
    <name type="synonym">Meloidogyne mayaguensis</name>
    <dbReference type="NCBI Taxonomy" id="390850"/>
    <lineage>
        <taxon>Eukaryota</taxon>
        <taxon>Metazoa</taxon>
        <taxon>Ecdysozoa</taxon>
        <taxon>Nematoda</taxon>
        <taxon>Chromadorea</taxon>
        <taxon>Rhabditida</taxon>
        <taxon>Tylenchina</taxon>
        <taxon>Tylenchomorpha</taxon>
        <taxon>Tylenchoidea</taxon>
        <taxon>Meloidogynidae</taxon>
        <taxon>Meloidogyninae</taxon>
        <taxon>Meloidogyne</taxon>
    </lineage>
</organism>
<dbReference type="InterPro" id="IPR034744">
    <property type="entry name" value="RH2"/>
</dbReference>
<evidence type="ECO:0000259" key="7">
    <source>
        <dbReference type="PROSITE" id="PS51776"/>
    </source>
</evidence>
<sequence>MPLVVNVLENLDSAFLEKDELAVDNEMLKEENEQLLNQYERERQMRKSQDQKYLEVEESLLEQNRELENKVGSMASIVRMLELKTKNACDHASRLEEREADQKMEYDKLHERYNELLRTHIDHVERTKFLMGTEMFDMANSLPVASKNNKNSMAMSAIDSNVRGISDIISAVHMSQSTHADLNLASHINSNERDWHEEFGGLQTAAEILATPREEKPANSPLPSVVESPKEVVTSEDVDEEEEDDEQKVPEREMNDDGDGISLGADLTGNLVDPAEFASAVNDTFIGMGREVENLIRENTELLETKNALNIVKNDLIARLDQLSSEHAVYREEARSLELVKIKLIERIRGLEDELKELKEAKNQTETPEEDKAQGRRFTRLEMARVLMERNQYKENFFELQEAVKFTELQRARRTTSSNNQNKSIIWSFFSNLLGDSTSTSHIGQNVKKSQTKKNIPSSPLTQRKARSGGDKEDKTNQDRFNAERRQHYHEVSQHMKQEDFPTAYGWSIPSTKAAAQNLSIPVPVNCRPLIENASPSLKICCAASCSLHGGLSNGEYIVGDPILGCDPYLFLKNNFQRSNNENGGRKSIGEIKKLNGSEFSLLESSSLVWICSSSEIQKPFVTILDVNCPNSILEGFEINEIGARIFCIASVSGIHYSDIRITEEGLNSDSELCTRGGYFEKSKTLIESIMDFELFGSVEFIKFQLSTKNGGGEGEAIQTLIWEGQQKMTSPSKRRRDSSINESLQLNDTSVVNVEGYPSPSPLDKLSLHIRNTLKRYEALPDEDILTLPLMWIGTESEYIYIYSSVKDWRKCLRCIKMPDAVLSILHSNGRVFVALANGCIAVFHRDMKGRWSDIGFHLMQIGPSDASVCYLHQVYGKIWAACKNCIVVFDPVTLRVDSIFPAHPRKDSKIRQFAHYGSGVWISIRLDSTIRLFHAETYQHLQDLDVESFIIKMLGPNKLDLVLLRITSLSILDKRIWIGIGSGIIVSIPFGCEDNSNNNKSTSEKAKGPGQVIRVMNTTENAEGDKTSIIPFCEISNAQLSFHGHKDPVRFLVPVLAEGFSDLTYNSEQTKAYMVSGGDGYIDFRLGDDTSCEENTKSSTQNNNNSNVRDMSHLLMWENDCSLEWMKT</sequence>
<feature type="compositionally biased region" description="Polar residues" evidence="6">
    <location>
        <begin position="440"/>
        <end position="462"/>
    </location>
</feature>
<evidence type="ECO:0000256" key="3">
    <source>
        <dbReference type="ARBA" id="ARBA00022490"/>
    </source>
</evidence>
<feature type="region of interest" description="Disordered" evidence="6">
    <location>
        <begin position="214"/>
        <end position="258"/>
    </location>
</feature>
<gene>
    <name evidence="9" type="ORF">MENT_LOCUS37344</name>
</gene>
<dbReference type="InterPro" id="IPR032486">
    <property type="entry name" value="JIP_LZII"/>
</dbReference>
<dbReference type="GO" id="GO:0019894">
    <property type="term" value="F:kinesin binding"/>
    <property type="evidence" value="ECO:0007669"/>
    <property type="project" value="TreeGrafter"/>
</dbReference>
<dbReference type="OrthoDB" id="10256043at2759"/>
<feature type="domain" description="RH2" evidence="8">
    <location>
        <begin position="375"/>
        <end position="444"/>
    </location>
</feature>
<keyword evidence="4 5" id="KW-0175">Coiled coil</keyword>